<dbReference type="Proteomes" id="UP000323000">
    <property type="component" value="Chromosome 8"/>
</dbReference>
<dbReference type="PANTHER" id="PTHR33399:SF5">
    <property type="entry name" value="PHOTOSYNTHETIC NDH SUBUNIT OF LUMENAL LOCATION 2, CHLOROPLASTIC"/>
    <property type="match status" value="1"/>
</dbReference>
<organism evidence="8 9">
    <name type="scientific">Acer yangbiense</name>
    <dbReference type="NCBI Taxonomy" id="1000413"/>
    <lineage>
        <taxon>Eukaryota</taxon>
        <taxon>Viridiplantae</taxon>
        <taxon>Streptophyta</taxon>
        <taxon>Embryophyta</taxon>
        <taxon>Tracheophyta</taxon>
        <taxon>Spermatophyta</taxon>
        <taxon>Magnoliopsida</taxon>
        <taxon>eudicotyledons</taxon>
        <taxon>Gunneridae</taxon>
        <taxon>Pentapetalae</taxon>
        <taxon>rosids</taxon>
        <taxon>malvids</taxon>
        <taxon>Sapindales</taxon>
        <taxon>Sapindaceae</taxon>
        <taxon>Hippocastanoideae</taxon>
        <taxon>Acereae</taxon>
        <taxon>Acer</taxon>
    </lineage>
</organism>
<dbReference type="SUPFAM" id="SSF101112">
    <property type="entry name" value="Oxygen-evolving enhancer protein 3"/>
    <property type="match status" value="1"/>
</dbReference>
<comment type="subcellular location">
    <subcellularLocation>
        <location evidence="1">Plastid</location>
        <location evidence="1">Chloroplast thylakoid membrane</location>
        <topology evidence="1">Peripheral membrane protein</topology>
        <orientation evidence="1">Lumenal side</orientation>
    </subcellularLocation>
</comment>
<dbReference type="OrthoDB" id="1877844at2759"/>
<evidence type="ECO:0000256" key="6">
    <source>
        <dbReference type="ARBA" id="ARBA00023136"/>
    </source>
</evidence>
<dbReference type="Gene3D" id="1.20.120.290">
    <property type="entry name" value="Oxygen-evolving enhancer protein 3 (PsbQ), four-helix up-down bundle"/>
    <property type="match status" value="1"/>
</dbReference>
<reference evidence="9" key="1">
    <citation type="journal article" date="2019" name="Gigascience">
        <title>De novo genome assembly of the endangered Acer yangbiense, a plant species with extremely small populations endemic to Yunnan Province, China.</title>
        <authorList>
            <person name="Yang J."/>
            <person name="Wariss H.M."/>
            <person name="Tao L."/>
            <person name="Zhang R."/>
            <person name="Yun Q."/>
            <person name="Hollingsworth P."/>
            <person name="Dao Z."/>
            <person name="Luo G."/>
            <person name="Guo H."/>
            <person name="Ma Y."/>
            <person name="Sun W."/>
        </authorList>
    </citation>
    <scope>NUCLEOTIDE SEQUENCE [LARGE SCALE GENOMIC DNA]</scope>
    <source>
        <strain evidence="9">cv. Malutang</strain>
    </source>
</reference>
<dbReference type="InterPro" id="IPR023222">
    <property type="entry name" value="PsbQ-like_dom_sf"/>
</dbReference>
<dbReference type="GO" id="GO:0009654">
    <property type="term" value="C:photosystem II oxygen evolving complex"/>
    <property type="evidence" value="ECO:0007669"/>
    <property type="project" value="InterPro"/>
</dbReference>
<dbReference type="AlphaFoldDB" id="A0A5C7HJY1"/>
<keyword evidence="2" id="KW-0150">Chloroplast</keyword>
<dbReference type="GO" id="GO:0009535">
    <property type="term" value="C:chloroplast thylakoid membrane"/>
    <property type="evidence" value="ECO:0007669"/>
    <property type="project" value="UniProtKB-SubCell"/>
</dbReference>
<name>A0A5C7HJY1_9ROSI</name>
<proteinExistence type="inferred from homology"/>
<dbReference type="EMBL" id="VAHF01000008">
    <property type="protein sequence ID" value="TXG56526.1"/>
    <property type="molecule type" value="Genomic_DNA"/>
</dbReference>
<dbReference type="InterPro" id="IPR008797">
    <property type="entry name" value="PSII_PsbQ"/>
</dbReference>
<accession>A0A5C7HJY1</accession>
<comment type="caution">
    <text evidence="8">The sequence shown here is derived from an EMBL/GenBank/DDBJ whole genome shotgun (WGS) entry which is preliminary data.</text>
</comment>
<evidence type="ECO:0000256" key="1">
    <source>
        <dbReference type="ARBA" id="ARBA00004622"/>
    </source>
</evidence>
<keyword evidence="6" id="KW-0472">Membrane</keyword>
<keyword evidence="4" id="KW-0809">Transit peptide</keyword>
<dbReference type="InterPro" id="IPR054099">
    <property type="entry name" value="PSII_PsbQ_pln"/>
</dbReference>
<dbReference type="GO" id="GO:0009767">
    <property type="term" value="P:photosynthetic electron transport chain"/>
    <property type="evidence" value="ECO:0007669"/>
    <property type="project" value="TreeGrafter"/>
</dbReference>
<sequence>MSSFTNTTTTLLHAHKITTSSHTHHIKFSLPLIRASFSSHENQNVTDRRKFTASFLATSLALGLSHGTPPALAENWGTRSFILEHFFEPGLSAEDSAARIKQTAEGMHSIREMLERMAWRYVIFYIRLKEAYLNQDLKAAMSTLPQALRKDYVKTANDLLDNMNELDNYVRTPKVYESYLYYEKVLKNLDDIVAMLA</sequence>
<keyword evidence="5" id="KW-0793">Thylakoid</keyword>
<dbReference type="GO" id="GO:0019898">
    <property type="term" value="C:extrinsic component of membrane"/>
    <property type="evidence" value="ECO:0007669"/>
    <property type="project" value="InterPro"/>
</dbReference>
<gene>
    <name evidence="8" type="ORF">EZV62_017839</name>
</gene>
<evidence type="ECO:0000256" key="7">
    <source>
        <dbReference type="ARBA" id="ARBA00035649"/>
    </source>
</evidence>
<dbReference type="PANTHER" id="PTHR33399">
    <property type="entry name" value="OXYGEN-EVOLVING ENHANCER PROTEIN 3-1, CHLOROPLASTIC"/>
    <property type="match status" value="1"/>
</dbReference>
<protein>
    <submittedName>
        <fullName evidence="8">Uncharacterized protein</fullName>
    </submittedName>
</protein>
<dbReference type="GO" id="GO:0005509">
    <property type="term" value="F:calcium ion binding"/>
    <property type="evidence" value="ECO:0007669"/>
    <property type="project" value="InterPro"/>
</dbReference>
<evidence type="ECO:0000313" key="8">
    <source>
        <dbReference type="EMBL" id="TXG56526.1"/>
    </source>
</evidence>
<evidence type="ECO:0000256" key="3">
    <source>
        <dbReference type="ARBA" id="ARBA00022640"/>
    </source>
</evidence>
<evidence type="ECO:0000256" key="4">
    <source>
        <dbReference type="ARBA" id="ARBA00022946"/>
    </source>
</evidence>
<comment type="similarity">
    <text evidence="7">Belongs to the PsbQ family.</text>
</comment>
<evidence type="ECO:0000313" key="9">
    <source>
        <dbReference type="Proteomes" id="UP000323000"/>
    </source>
</evidence>
<keyword evidence="3" id="KW-0934">Plastid</keyword>
<dbReference type="Pfam" id="PF05757">
    <property type="entry name" value="PsbQ"/>
    <property type="match status" value="1"/>
</dbReference>
<evidence type="ECO:0000256" key="5">
    <source>
        <dbReference type="ARBA" id="ARBA00023078"/>
    </source>
</evidence>
<keyword evidence="9" id="KW-1185">Reference proteome</keyword>
<evidence type="ECO:0000256" key="2">
    <source>
        <dbReference type="ARBA" id="ARBA00022528"/>
    </source>
</evidence>